<keyword evidence="2" id="KW-1185">Reference proteome</keyword>
<name>A0A1R3L5Q7_ASPOF</name>
<protein>
    <submittedName>
        <fullName evidence="1">Uncharacterized protein</fullName>
    </submittedName>
</protein>
<organism evidence="1 2">
    <name type="scientific">Asparagus officinalis</name>
    <name type="common">Garden asparagus</name>
    <dbReference type="NCBI Taxonomy" id="4686"/>
    <lineage>
        <taxon>Eukaryota</taxon>
        <taxon>Viridiplantae</taxon>
        <taxon>Streptophyta</taxon>
        <taxon>Embryophyta</taxon>
        <taxon>Tracheophyta</taxon>
        <taxon>Spermatophyta</taxon>
        <taxon>Magnoliopsida</taxon>
        <taxon>Liliopsida</taxon>
        <taxon>Asparagales</taxon>
        <taxon>Asparagaceae</taxon>
        <taxon>Asparagoideae</taxon>
        <taxon>Asparagus</taxon>
    </lineage>
</organism>
<reference evidence="2" key="1">
    <citation type="journal article" date="2017" name="Nat. Commun.">
        <title>The asparagus genome sheds light on the origin and evolution of a young Y chromosome.</title>
        <authorList>
            <person name="Harkess A."/>
            <person name="Zhou J."/>
            <person name="Xu C."/>
            <person name="Bowers J.E."/>
            <person name="Van der Hulst R."/>
            <person name="Ayyampalayam S."/>
            <person name="Mercati F."/>
            <person name="Riccardi P."/>
            <person name="McKain M.R."/>
            <person name="Kakrana A."/>
            <person name="Tang H."/>
            <person name="Ray J."/>
            <person name="Groenendijk J."/>
            <person name="Arikit S."/>
            <person name="Mathioni S.M."/>
            <person name="Nakano M."/>
            <person name="Shan H."/>
            <person name="Telgmann-Rauber A."/>
            <person name="Kanno A."/>
            <person name="Yue Z."/>
            <person name="Chen H."/>
            <person name="Li W."/>
            <person name="Chen Y."/>
            <person name="Xu X."/>
            <person name="Zhang Y."/>
            <person name="Luo S."/>
            <person name="Chen H."/>
            <person name="Gao J."/>
            <person name="Mao Z."/>
            <person name="Pires J.C."/>
            <person name="Luo M."/>
            <person name="Kudrna D."/>
            <person name="Wing R.A."/>
            <person name="Meyers B.C."/>
            <person name="Yi K."/>
            <person name="Kong H."/>
            <person name="Lavrijsen P."/>
            <person name="Sunseri F."/>
            <person name="Falavigna A."/>
            <person name="Ye Y."/>
            <person name="Leebens-Mack J.H."/>
            <person name="Chen G."/>
        </authorList>
    </citation>
    <scope>NUCLEOTIDE SEQUENCE [LARGE SCALE GENOMIC DNA]</scope>
    <source>
        <strain evidence="2">cv. DH0086</strain>
    </source>
</reference>
<evidence type="ECO:0000313" key="1">
    <source>
        <dbReference type="EMBL" id="ONK54947.1"/>
    </source>
</evidence>
<proteinExistence type="predicted"/>
<dbReference type="Proteomes" id="UP000243459">
    <property type="component" value="Unassembled WGS sequence"/>
</dbReference>
<dbReference type="EMBL" id="KV863925">
    <property type="protein sequence ID" value="ONK54947.1"/>
    <property type="molecule type" value="Genomic_DNA"/>
</dbReference>
<dbReference type="AlphaFoldDB" id="A0A1R3L5Q7"/>
<gene>
    <name evidence="1" type="ORF">A4U43_UnF9400</name>
</gene>
<dbReference type="Gramene" id="ONK54947">
    <property type="protein sequence ID" value="ONK54947"/>
    <property type="gene ID" value="A4U43_UnF9400"/>
</dbReference>
<accession>A0A1R3L5Q7</accession>
<sequence>MIHRDVLFVIIVTDPIMLKLTAGTHMKSQRALCRVRAMEEAVVIVVAEEVVELMVISPPIASSDVIDGSNVDSEFLWSPNTVEAGREEGDLDVEAQGGLHSGEVEPIDSEVWQSV</sequence>
<evidence type="ECO:0000313" key="2">
    <source>
        <dbReference type="Proteomes" id="UP000243459"/>
    </source>
</evidence>